<comment type="caution">
    <text evidence="9">The sequence shown here is derived from an EMBL/GenBank/DDBJ whole genome shotgun (WGS) entry which is preliminary data.</text>
</comment>
<feature type="transmembrane region" description="Helical" evidence="7">
    <location>
        <begin position="317"/>
        <end position="342"/>
    </location>
</feature>
<evidence type="ECO:0000256" key="4">
    <source>
        <dbReference type="ARBA" id="ARBA00022692"/>
    </source>
</evidence>
<feature type="transmembrane region" description="Helical" evidence="7">
    <location>
        <begin position="12"/>
        <end position="36"/>
    </location>
</feature>
<dbReference type="PROSITE" id="PS50850">
    <property type="entry name" value="MFS"/>
    <property type="match status" value="1"/>
</dbReference>
<dbReference type="PANTHER" id="PTHR43266:SF9">
    <property type="entry name" value="PERMEASE, MAJOR FACILITATOR SUPERFAMILY-RELATED"/>
    <property type="match status" value="1"/>
</dbReference>
<feature type="transmembrane region" description="Helical" evidence="7">
    <location>
        <begin position="168"/>
        <end position="188"/>
    </location>
</feature>
<dbReference type="GO" id="GO:0005886">
    <property type="term" value="C:plasma membrane"/>
    <property type="evidence" value="ECO:0007669"/>
    <property type="project" value="UniProtKB-SubCell"/>
</dbReference>
<dbReference type="EMBL" id="DVIT01000025">
    <property type="protein sequence ID" value="HIS47204.1"/>
    <property type="molecule type" value="Genomic_DNA"/>
</dbReference>
<evidence type="ECO:0000256" key="5">
    <source>
        <dbReference type="ARBA" id="ARBA00022989"/>
    </source>
</evidence>
<proteinExistence type="predicted"/>
<feature type="transmembrane region" description="Helical" evidence="7">
    <location>
        <begin position="292"/>
        <end position="311"/>
    </location>
</feature>
<dbReference type="Gene3D" id="1.20.1250.20">
    <property type="entry name" value="MFS general substrate transporter like domains"/>
    <property type="match status" value="1"/>
</dbReference>
<keyword evidence="2" id="KW-0813">Transport</keyword>
<evidence type="ECO:0000256" key="3">
    <source>
        <dbReference type="ARBA" id="ARBA00022475"/>
    </source>
</evidence>
<accession>A0A9D1JQX9</accession>
<gene>
    <name evidence="9" type="ORF">IAB46_06540</name>
</gene>
<dbReference type="Proteomes" id="UP000823927">
    <property type="component" value="Unassembled WGS sequence"/>
</dbReference>
<dbReference type="AlphaFoldDB" id="A0A9D1JQX9"/>
<dbReference type="InterPro" id="IPR036259">
    <property type="entry name" value="MFS_trans_sf"/>
</dbReference>
<dbReference type="InterPro" id="IPR020846">
    <property type="entry name" value="MFS_dom"/>
</dbReference>
<evidence type="ECO:0000313" key="9">
    <source>
        <dbReference type="EMBL" id="HIS47204.1"/>
    </source>
</evidence>
<evidence type="ECO:0000256" key="1">
    <source>
        <dbReference type="ARBA" id="ARBA00004651"/>
    </source>
</evidence>
<sequence>MKEKLFTRNFTFLILGQISSLLGNYTLRFALSMYVLELTGSASVFAGLLALSMVPTILLSPFGGILADRENRRNIMVVLDGLSGLAVLLSSLALQMGEDIAVIGVLLVVLSILGAFESPTVQACIPQMLSGENIVKGNAIVNQVSSIASLVTPFLGSMFYTAFGIQPVFMAAVAGFFVTAFLECFIKLEYKKSQAGKIKISTMVREDFSASMRFLRNDQPGILKLLLLAAIVSLFVAGTAVVGFPYLVRTVLGLSARLYGAAESAMGVAAVLGSVCVAVLSGKMRMPHLSWVFIAFGLCLIPCGIAFLLPLSAMARYGILLVMFCACQFGCSLFSTYAISVIQKLTPENMMGKIMSYVFTLSMCAQPIGQIIYGALFDYFSHSVYWVLIPSGVIVCLIGTLSRRFFVRFKEVLSEH</sequence>
<reference evidence="9" key="2">
    <citation type="journal article" date="2021" name="PeerJ">
        <title>Extensive microbial diversity within the chicken gut microbiome revealed by metagenomics and culture.</title>
        <authorList>
            <person name="Gilroy R."/>
            <person name="Ravi A."/>
            <person name="Getino M."/>
            <person name="Pursley I."/>
            <person name="Horton D.L."/>
            <person name="Alikhan N.F."/>
            <person name="Baker D."/>
            <person name="Gharbi K."/>
            <person name="Hall N."/>
            <person name="Watson M."/>
            <person name="Adriaenssens E.M."/>
            <person name="Foster-Nyarko E."/>
            <person name="Jarju S."/>
            <person name="Secka A."/>
            <person name="Antonio M."/>
            <person name="Oren A."/>
            <person name="Chaudhuri R.R."/>
            <person name="La Ragione R."/>
            <person name="Hildebrand F."/>
            <person name="Pallen M.J."/>
        </authorList>
    </citation>
    <scope>NUCLEOTIDE SEQUENCE</scope>
    <source>
        <strain evidence="9">CHK178-757</strain>
    </source>
</reference>
<dbReference type="GO" id="GO:0022857">
    <property type="term" value="F:transmembrane transporter activity"/>
    <property type="evidence" value="ECO:0007669"/>
    <property type="project" value="InterPro"/>
</dbReference>
<feature type="transmembrane region" description="Helical" evidence="7">
    <location>
        <begin position="100"/>
        <end position="118"/>
    </location>
</feature>
<feature type="transmembrane region" description="Helical" evidence="7">
    <location>
        <begin position="75"/>
        <end position="94"/>
    </location>
</feature>
<feature type="transmembrane region" description="Helical" evidence="7">
    <location>
        <begin position="139"/>
        <end position="162"/>
    </location>
</feature>
<reference evidence="9" key="1">
    <citation type="submission" date="2020-10" db="EMBL/GenBank/DDBJ databases">
        <authorList>
            <person name="Gilroy R."/>
        </authorList>
    </citation>
    <scope>NUCLEOTIDE SEQUENCE</scope>
    <source>
        <strain evidence="9">CHK178-757</strain>
    </source>
</reference>
<feature type="transmembrane region" description="Helical" evidence="7">
    <location>
        <begin position="42"/>
        <end position="63"/>
    </location>
</feature>
<keyword evidence="5 7" id="KW-1133">Transmembrane helix</keyword>
<feature type="transmembrane region" description="Helical" evidence="7">
    <location>
        <begin position="383"/>
        <end position="401"/>
    </location>
</feature>
<evidence type="ECO:0000259" key="8">
    <source>
        <dbReference type="PROSITE" id="PS50850"/>
    </source>
</evidence>
<keyword evidence="3" id="KW-1003">Cell membrane</keyword>
<feature type="domain" description="Major facilitator superfamily (MFS) profile" evidence="8">
    <location>
        <begin position="1"/>
        <end position="191"/>
    </location>
</feature>
<name>A0A9D1JQX9_9FIRM</name>
<feature type="transmembrane region" description="Helical" evidence="7">
    <location>
        <begin position="258"/>
        <end position="280"/>
    </location>
</feature>
<keyword evidence="4 7" id="KW-0812">Transmembrane</keyword>
<evidence type="ECO:0000256" key="7">
    <source>
        <dbReference type="SAM" id="Phobius"/>
    </source>
</evidence>
<dbReference type="PANTHER" id="PTHR43266">
    <property type="entry name" value="MACROLIDE-EFFLUX PROTEIN"/>
    <property type="match status" value="1"/>
</dbReference>
<feature type="transmembrane region" description="Helical" evidence="7">
    <location>
        <begin position="354"/>
        <end position="377"/>
    </location>
</feature>
<comment type="subcellular location">
    <subcellularLocation>
        <location evidence="1">Cell membrane</location>
        <topology evidence="1">Multi-pass membrane protein</topology>
    </subcellularLocation>
</comment>
<evidence type="ECO:0000313" key="10">
    <source>
        <dbReference type="Proteomes" id="UP000823927"/>
    </source>
</evidence>
<dbReference type="InterPro" id="IPR011701">
    <property type="entry name" value="MFS"/>
</dbReference>
<feature type="transmembrane region" description="Helical" evidence="7">
    <location>
        <begin position="222"/>
        <end position="246"/>
    </location>
</feature>
<protein>
    <submittedName>
        <fullName evidence="9">MFS transporter</fullName>
    </submittedName>
</protein>
<keyword evidence="6 7" id="KW-0472">Membrane</keyword>
<evidence type="ECO:0000256" key="2">
    <source>
        <dbReference type="ARBA" id="ARBA00022448"/>
    </source>
</evidence>
<dbReference type="CDD" id="cd06173">
    <property type="entry name" value="MFS_MefA_like"/>
    <property type="match status" value="1"/>
</dbReference>
<dbReference type="Pfam" id="PF07690">
    <property type="entry name" value="MFS_1"/>
    <property type="match status" value="1"/>
</dbReference>
<evidence type="ECO:0000256" key="6">
    <source>
        <dbReference type="ARBA" id="ARBA00023136"/>
    </source>
</evidence>
<dbReference type="SUPFAM" id="SSF103473">
    <property type="entry name" value="MFS general substrate transporter"/>
    <property type="match status" value="1"/>
</dbReference>
<organism evidence="9 10">
    <name type="scientific">Candidatus Scybalocola faecigallinarum</name>
    <dbReference type="NCBI Taxonomy" id="2840941"/>
    <lineage>
        <taxon>Bacteria</taxon>
        <taxon>Bacillati</taxon>
        <taxon>Bacillota</taxon>
        <taxon>Clostridia</taxon>
        <taxon>Lachnospirales</taxon>
        <taxon>Lachnospiraceae</taxon>
        <taxon>Lachnospiraceae incertae sedis</taxon>
        <taxon>Candidatus Scybalocola (ex Gilroy et al. 2021)</taxon>
    </lineage>
</organism>